<dbReference type="eggNOG" id="ENOG5033SSZ">
    <property type="taxonomic scope" value="Bacteria"/>
</dbReference>
<reference evidence="1 2" key="1">
    <citation type="journal article" date="2010" name="Stand. Genomic Sci.">
        <title>Complete genome sequence of Cellulophaga algicola type strain (IC166).</title>
        <authorList>
            <person name="Abt B."/>
            <person name="Lu M."/>
            <person name="Misra M."/>
            <person name="Han C."/>
            <person name="Nolan M."/>
            <person name="Lucas S."/>
            <person name="Hammon N."/>
            <person name="Deshpande S."/>
            <person name="Cheng J.F."/>
            <person name="Tapia R."/>
            <person name="Goodwin L."/>
            <person name="Pitluck S."/>
            <person name="Liolios K."/>
            <person name="Pagani I."/>
            <person name="Ivanova N."/>
            <person name="Mavromatis K."/>
            <person name="Ovchinikova G."/>
            <person name="Pati A."/>
            <person name="Chen A."/>
            <person name="Palaniappan K."/>
            <person name="Land M."/>
            <person name="Hauser L."/>
            <person name="Chang Y.J."/>
            <person name="Jeffries C.D."/>
            <person name="Detter J.C."/>
            <person name="Brambilla E."/>
            <person name="Rohde M."/>
            <person name="Tindall B.J."/>
            <person name="Goker M."/>
            <person name="Woyke T."/>
            <person name="Bristow J."/>
            <person name="Eisen J.A."/>
            <person name="Markowitz V."/>
            <person name="Hugenholtz P."/>
            <person name="Kyrpides N.C."/>
            <person name="Klenk H.P."/>
            <person name="Lapidus A."/>
        </authorList>
    </citation>
    <scope>NUCLEOTIDE SEQUENCE [LARGE SCALE GENOMIC DNA]</scope>
    <source>
        <strain evidence="2">DSM 14237 / IC166 / ACAM 630</strain>
    </source>
</reference>
<sequence>MIKHYGYKDAINDDLCNNDFNRKYKNFTDKDTLKNHSDIIYVVLNGNPNCTHIKAKNLLFKKNEECWKYFERTAVFWTYGHNSDKWIDHLKGAYEYVLYVEREDLIKLLFEKSLSYLTDKESLSNKDFKKQKVYASTQLVHFLIEKWLGDNPLKDLISNYGNGYGIYQKLFDNWNDFSKIEPSYWDNLCEYHLKGIGLQRGEKWENEEF</sequence>
<proteinExistence type="predicted"/>
<dbReference type="AlphaFoldDB" id="E6XAL6"/>
<gene>
    <name evidence="1" type="ordered locus">Celal_3725</name>
</gene>
<dbReference type="RefSeq" id="WP_013552428.1">
    <property type="nucleotide sequence ID" value="NC_014934.1"/>
</dbReference>
<evidence type="ECO:0000313" key="1">
    <source>
        <dbReference type="EMBL" id="ADV50978.1"/>
    </source>
</evidence>
<dbReference type="STRING" id="688270.Celal_3725"/>
<protein>
    <submittedName>
        <fullName evidence="1">Uncharacterized protein</fullName>
    </submittedName>
</protein>
<dbReference type="EMBL" id="CP002453">
    <property type="protein sequence ID" value="ADV50978.1"/>
    <property type="molecule type" value="Genomic_DNA"/>
</dbReference>
<dbReference type="Proteomes" id="UP000008634">
    <property type="component" value="Chromosome"/>
</dbReference>
<keyword evidence="2" id="KW-1185">Reference proteome</keyword>
<accession>E6XAL6</accession>
<evidence type="ECO:0000313" key="2">
    <source>
        <dbReference type="Proteomes" id="UP000008634"/>
    </source>
</evidence>
<dbReference type="HOGENOM" id="CLU_078801_0_0_10"/>
<dbReference type="KEGG" id="cao:Celal_3725"/>
<name>E6XAL6_CELAD</name>
<dbReference type="OrthoDB" id="1416536at2"/>
<organism evidence="1 2">
    <name type="scientific">Cellulophaga algicola (strain DSM 14237 / IC166 / ACAM 630)</name>
    <dbReference type="NCBI Taxonomy" id="688270"/>
    <lineage>
        <taxon>Bacteria</taxon>
        <taxon>Pseudomonadati</taxon>
        <taxon>Bacteroidota</taxon>
        <taxon>Flavobacteriia</taxon>
        <taxon>Flavobacteriales</taxon>
        <taxon>Flavobacteriaceae</taxon>
        <taxon>Cellulophaga</taxon>
    </lineage>
</organism>